<sequence length="126" mass="14064">MKHITKIEHPRAGFAQSIGRQASYDKEMPANKPLLNTDALCQSVHNDSATLLTHNLYYCGSLRHDALPLESPSGLIKCRPHDGGHPVSLLGAMLRRRRVPDLSGDDHDESEVLRRRFSDAHIRYGG</sequence>
<evidence type="ECO:0000313" key="1">
    <source>
        <dbReference type="EMBL" id="KAH3802783.1"/>
    </source>
</evidence>
<proteinExistence type="predicted"/>
<name>A0A9D4FT80_DREPO</name>
<keyword evidence="2" id="KW-1185">Reference proteome</keyword>
<evidence type="ECO:0000313" key="2">
    <source>
        <dbReference type="Proteomes" id="UP000828390"/>
    </source>
</evidence>
<dbReference type="Proteomes" id="UP000828390">
    <property type="component" value="Unassembled WGS sequence"/>
</dbReference>
<protein>
    <submittedName>
        <fullName evidence="1">Uncharacterized protein</fullName>
    </submittedName>
</protein>
<dbReference type="AlphaFoldDB" id="A0A9D4FT80"/>
<reference evidence="1" key="2">
    <citation type="submission" date="2020-11" db="EMBL/GenBank/DDBJ databases">
        <authorList>
            <person name="McCartney M.A."/>
            <person name="Auch B."/>
            <person name="Kono T."/>
            <person name="Mallez S."/>
            <person name="Becker A."/>
            <person name="Gohl D.M."/>
            <person name="Silverstein K.A.T."/>
            <person name="Koren S."/>
            <person name="Bechman K.B."/>
            <person name="Herman A."/>
            <person name="Abrahante J.E."/>
            <person name="Garbe J."/>
        </authorList>
    </citation>
    <scope>NUCLEOTIDE SEQUENCE</scope>
    <source>
        <strain evidence="1">Duluth1</strain>
        <tissue evidence="1">Whole animal</tissue>
    </source>
</reference>
<comment type="caution">
    <text evidence="1">The sequence shown here is derived from an EMBL/GenBank/DDBJ whole genome shotgun (WGS) entry which is preliminary data.</text>
</comment>
<gene>
    <name evidence="1" type="ORF">DPMN_156467</name>
</gene>
<reference evidence="1" key="1">
    <citation type="journal article" date="2019" name="bioRxiv">
        <title>The Genome of the Zebra Mussel, Dreissena polymorpha: A Resource for Invasive Species Research.</title>
        <authorList>
            <person name="McCartney M.A."/>
            <person name="Auch B."/>
            <person name="Kono T."/>
            <person name="Mallez S."/>
            <person name="Zhang Y."/>
            <person name="Obille A."/>
            <person name="Becker A."/>
            <person name="Abrahante J.E."/>
            <person name="Garbe J."/>
            <person name="Badalamenti J.P."/>
            <person name="Herman A."/>
            <person name="Mangelson H."/>
            <person name="Liachko I."/>
            <person name="Sullivan S."/>
            <person name="Sone E.D."/>
            <person name="Koren S."/>
            <person name="Silverstein K.A.T."/>
            <person name="Beckman K.B."/>
            <person name="Gohl D.M."/>
        </authorList>
    </citation>
    <scope>NUCLEOTIDE SEQUENCE</scope>
    <source>
        <strain evidence="1">Duluth1</strain>
        <tissue evidence="1">Whole animal</tissue>
    </source>
</reference>
<dbReference type="EMBL" id="JAIWYP010000007">
    <property type="protein sequence ID" value="KAH3802783.1"/>
    <property type="molecule type" value="Genomic_DNA"/>
</dbReference>
<organism evidence="1 2">
    <name type="scientific">Dreissena polymorpha</name>
    <name type="common">Zebra mussel</name>
    <name type="synonym">Mytilus polymorpha</name>
    <dbReference type="NCBI Taxonomy" id="45954"/>
    <lineage>
        <taxon>Eukaryota</taxon>
        <taxon>Metazoa</taxon>
        <taxon>Spiralia</taxon>
        <taxon>Lophotrochozoa</taxon>
        <taxon>Mollusca</taxon>
        <taxon>Bivalvia</taxon>
        <taxon>Autobranchia</taxon>
        <taxon>Heteroconchia</taxon>
        <taxon>Euheterodonta</taxon>
        <taxon>Imparidentia</taxon>
        <taxon>Neoheterodontei</taxon>
        <taxon>Myida</taxon>
        <taxon>Dreissenoidea</taxon>
        <taxon>Dreissenidae</taxon>
        <taxon>Dreissena</taxon>
    </lineage>
</organism>
<accession>A0A9D4FT80</accession>